<organism evidence="1 2">
    <name type="scientific">Salmo salar</name>
    <name type="common">Atlantic salmon</name>
    <dbReference type="NCBI Taxonomy" id="8030"/>
    <lineage>
        <taxon>Eukaryota</taxon>
        <taxon>Metazoa</taxon>
        <taxon>Chordata</taxon>
        <taxon>Craniata</taxon>
        <taxon>Vertebrata</taxon>
        <taxon>Euteleostomi</taxon>
        <taxon>Actinopterygii</taxon>
        <taxon>Neopterygii</taxon>
        <taxon>Teleostei</taxon>
        <taxon>Protacanthopterygii</taxon>
        <taxon>Salmoniformes</taxon>
        <taxon>Salmonidae</taxon>
        <taxon>Salmoninae</taxon>
        <taxon>Salmo</taxon>
    </lineage>
</organism>
<evidence type="ECO:0000313" key="1">
    <source>
        <dbReference type="Proteomes" id="UP001652741"/>
    </source>
</evidence>
<proteinExistence type="predicted"/>
<sequence length="346" mass="38229">MLSTGGKLSQVDPAVFYWLDQDCSVTGVLACHVDDFIWGGSQTFATTVIPHLKSVFQVGREEHDNFCYVGIEFITVDGTILMQQESYIKNLQPIHMDSSRAVQRNSPLCGIEADQLRSKIGQIVWVARQSRPDLMFDGCNLASNTKHATVQTIHEANKVVRKLKSQQVTLKFQHVGKDDSLKLVVFSDASLGNLTDGGTQGGHLIVLMGEGGIFSPICWQSKRIRRVVRSTLAGETLALADGIDNAIFLATLFSELTTGETKRHILPVVCVTDNYSLVDALKSTKSVTEKRLRLEISSIKELIQAQRIQRILWSTTKEQLADCLTEKGASGLVLLQALSNGKWQLE</sequence>
<reference evidence="2" key="1">
    <citation type="submission" date="2025-08" db="UniProtKB">
        <authorList>
            <consortium name="RefSeq"/>
        </authorList>
    </citation>
    <scope>IDENTIFICATION</scope>
</reference>
<evidence type="ECO:0000313" key="2">
    <source>
        <dbReference type="RefSeq" id="XP_014027567.1"/>
    </source>
</evidence>
<dbReference type="AlphaFoldDB" id="A0A1S3PIU5"/>
<gene>
    <name evidence="2" type="primary">LOC106585657</name>
</gene>
<keyword evidence="1" id="KW-1185">Reference proteome</keyword>
<dbReference type="RefSeq" id="XP_014027567.1">
    <property type="nucleotide sequence ID" value="XM_014172092.2"/>
</dbReference>
<dbReference type="Proteomes" id="UP001652741">
    <property type="component" value="Chromosome ssa24"/>
</dbReference>
<name>A0A1S3PIU5_SALSA</name>
<accession>A0A1S3PIU5</accession>
<dbReference type="GeneID" id="106585657"/>
<protein>
    <submittedName>
        <fullName evidence="2">Uncharacterized protein</fullName>
    </submittedName>
</protein>